<name>A0ABS4AI22_9PROT</name>
<dbReference type="InterPro" id="IPR050546">
    <property type="entry name" value="Glycosyl_Hydrlase_16"/>
</dbReference>
<dbReference type="Proteomes" id="UP000681594">
    <property type="component" value="Unassembled WGS sequence"/>
</dbReference>
<evidence type="ECO:0000313" key="8">
    <source>
        <dbReference type="EMBL" id="MBP0446676.1"/>
    </source>
</evidence>
<comment type="caution">
    <text evidence="8">The sequence shown here is derived from an EMBL/GenBank/DDBJ whole genome shotgun (WGS) entry which is preliminary data.</text>
</comment>
<dbReference type="PROSITE" id="PS00330">
    <property type="entry name" value="HEMOLYSIN_CALCIUM"/>
    <property type="match status" value="2"/>
</dbReference>
<dbReference type="Pfam" id="PF00353">
    <property type="entry name" value="HemolysinCabind"/>
    <property type="match status" value="3"/>
</dbReference>
<dbReference type="InterPro" id="IPR011049">
    <property type="entry name" value="Serralysin-like_metalloprot_C"/>
</dbReference>
<keyword evidence="4" id="KW-0677">Repeat</keyword>
<reference evidence="8 9" key="1">
    <citation type="submission" date="2021-03" db="EMBL/GenBank/DDBJ databases">
        <authorList>
            <person name="So Y."/>
        </authorList>
    </citation>
    <scope>NUCLEOTIDE SEQUENCE [LARGE SCALE GENOMIC DNA]</scope>
    <source>
        <strain evidence="8 9">SSH11</strain>
    </source>
</reference>
<dbReference type="RefSeq" id="WP_209380940.1">
    <property type="nucleotide sequence ID" value="NZ_JAGIZB010000019.1"/>
</dbReference>
<dbReference type="Gene3D" id="2.60.120.200">
    <property type="match status" value="1"/>
</dbReference>
<accession>A0ABS4AI22</accession>
<dbReference type="PANTHER" id="PTHR10963:SF55">
    <property type="entry name" value="GLYCOSIDE HYDROLASE FAMILY 16 PROTEIN"/>
    <property type="match status" value="1"/>
</dbReference>
<gene>
    <name evidence="8" type="ORF">J8J14_18020</name>
</gene>
<evidence type="ECO:0000256" key="6">
    <source>
        <dbReference type="ARBA" id="ARBA00023136"/>
    </source>
</evidence>
<dbReference type="PROSITE" id="PS51762">
    <property type="entry name" value="GH16_2"/>
    <property type="match status" value="1"/>
</dbReference>
<proteinExistence type="inferred from homology"/>
<evidence type="ECO:0000256" key="5">
    <source>
        <dbReference type="ARBA" id="ARBA00023026"/>
    </source>
</evidence>
<comment type="similarity">
    <text evidence="2">Belongs to the glycosyl hydrolase 16 family.</text>
</comment>
<dbReference type="Pfam" id="PF00722">
    <property type="entry name" value="Glyco_hydro_16"/>
    <property type="match status" value="1"/>
</dbReference>
<dbReference type="SUPFAM" id="SSF51120">
    <property type="entry name" value="beta-Roll"/>
    <property type="match status" value="3"/>
</dbReference>
<keyword evidence="9" id="KW-1185">Reference proteome</keyword>
<dbReference type="Gene3D" id="2.150.10.10">
    <property type="entry name" value="Serralysin-like metalloprotease, C-terminal"/>
    <property type="match status" value="3"/>
</dbReference>
<evidence type="ECO:0000313" key="9">
    <source>
        <dbReference type="Proteomes" id="UP000681594"/>
    </source>
</evidence>
<sequence length="718" mass="74065">MPVRLSPGQNASGVWLATSAAPRNWISGLERRGQAMQGTVEADYIYGPGGGGTMAGGLGDDTYFIWEMDDQVLEEPGGGVDTVVSYAPAYRLPLNVENMSVENAGSSGTGNALPNIMAGGDGAQLLDGAGGDDILAGGEGADAFLFLPGGGRDIVTDFQPGTDRIVLGGGFDAFTDFSVVLDHLTQVGTDAVLDLGGGDAVILAGLDKARLTAADFALPASSITGLRLTFEDEFNGFAASPSGLGTDGAAVWRSTLIWGGRTQASNNEVQFYGDAVAGPDPFSLGSADGAGVLDITARPAQGLPDGLTYSSGLITSLASHVQTYGYFEMRAQIPAGSGFWPAFWLLRADGVWPSELDVMEVLGGAPGRIYTTAHSQAAGTHSQAQGAYWGEDLSAGFHSYAVSWRPDRLTWYLDGTELFSTATPSDMHSPMYMLANLAVGGEGSWPGAVDGQASAVMRIDSIRAYQFADLPGPFQPAPLRILLAEGDTGANRIEGSTGNDRLHGGKGADTMTGGAGVDVFAFYAGDGKDVITDFASGTDKLHFYGLQASQVTWKASSAGVLVSVAGSKDAITLQGVKALAAGDLTFGDIPVGGTSGDTVIDRSSATRPQSLWDTTGNDVLKGGAGHDWIQGGQGNDRLTGGAGADSFVFDDWDGDDVITDFQPGLDRIILRGVQPGTVWANPSRDAAGTSGLEIDYGTGNAIFLPGINAISDGDIVFA</sequence>
<keyword evidence="5" id="KW-0843">Virulence</keyword>
<dbReference type="InterPro" id="IPR001343">
    <property type="entry name" value="Hemolysn_Ca-bd"/>
</dbReference>
<dbReference type="EMBL" id="JAGIZB010000019">
    <property type="protein sequence ID" value="MBP0446676.1"/>
    <property type="molecule type" value="Genomic_DNA"/>
</dbReference>
<keyword evidence="3" id="KW-0800">Toxin</keyword>
<dbReference type="CDD" id="cd08023">
    <property type="entry name" value="GH16_laminarinase_like"/>
    <property type="match status" value="1"/>
</dbReference>
<evidence type="ECO:0000256" key="4">
    <source>
        <dbReference type="ARBA" id="ARBA00022737"/>
    </source>
</evidence>
<dbReference type="PANTHER" id="PTHR10963">
    <property type="entry name" value="GLYCOSYL HYDROLASE-RELATED"/>
    <property type="match status" value="1"/>
</dbReference>
<protein>
    <submittedName>
        <fullName evidence="8">Family 16 glycosylhydrolase</fullName>
    </submittedName>
</protein>
<feature type="domain" description="GH16" evidence="7">
    <location>
        <begin position="214"/>
        <end position="470"/>
    </location>
</feature>
<dbReference type="SUPFAM" id="SSF49899">
    <property type="entry name" value="Concanavalin A-like lectins/glucanases"/>
    <property type="match status" value="1"/>
</dbReference>
<dbReference type="PRINTS" id="PR01488">
    <property type="entry name" value="RTXTOXINA"/>
</dbReference>
<dbReference type="InterPro" id="IPR018511">
    <property type="entry name" value="Hemolysin-typ_Ca-bd_CS"/>
</dbReference>
<organism evidence="8 9">
    <name type="scientific">Pararoseomonas baculiformis</name>
    <dbReference type="NCBI Taxonomy" id="2820812"/>
    <lineage>
        <taxon>Bacteria</taxon>
        <taxon>Pseudomonadati</taxon>
        <taxon>Pseudomonadota</taxon>
        <taxon>Alphaproteobacteria</taxon>
        <taxon>Acetobacterales</taxon>
        <taxon>Acetobacteraceae</taxon>
        <taxon>Pararoseomonas</taxon>
    </lineage>
</organism>
<evidence type="ECO:0000256" key="3">
    <source>
        <dbReference type="ARBA" id="ARBA00022656"/>
    </source>
</evidence>
<evidence type="ECO:0000256" key="1">
    <source>
        <dbReference type="ARBA" id="ARBA00004370"/>
    </source>
</evidence>
<evidence type="ECO:0000259" key="7">
    <source>
        <dbReference type="PROSITE" id="PS51762"/>
    </source>
</evidence>
<dbReference type="InterPro" id="IPR013320">
    <property type="entry name" value="ConA-like_dom_sf"/>
</dbReference>
<evidence type="ECO:0000256" key="2">
    <source>
        <dbReference type="ARBA" id="ARBA00006865"/>
    </source>
</evidence>
<dbReference type="InterPro" id="IPR000757">
    <property type="entry name" value="Beta-glucanase-like"/>
</dbReference>
<dbReference type="PRINTS" id="PR00313">
    <property type="entry name" value="CABNDNGRPT"/>
</dbReference>
<comment type="subcellular location">
    <subcellularLocation>
        <location evidence="1">Membrane</location>
    </subcellularLocation>
</comment>
<keyword evidence="6" id="KW-0472">Membrane</keyword>
<dbReference type="InterPro" id="IPR003995">
    <property type="entry name" value="RTX_toxin_determinant-A"/>
</dbReference>